<organism evidence="2 3">
    <name type="scientific">Eutypa lata (strain UCR-EL1)</name>
    <name type="common">Grapevine dieback disease fungus</name>
    <name type="synonym">Eutypa armeniacae</name>
    <dbReference type="NCBI Taxonomy" id="1287681"/>
    <lineage>
        <taxon>Eukaryota</taxon>
        <taxon>Fungi</taxon>
        <taxon>Dikarya</taxon>
        <taxon>Ascomycota</taxon>
        <taxon>Pezizomycotina</taxon>
        <taxon>Sordariomycetes</taxon>
        <taxon>Xylariomycetidae</taxon>
        <taxon>Xylariales</taxon>
        <taxon>Diatrypaceae</taxon>
        <taxon>Eutypa</taxon>
    </lineage>
</organism>
<dbReference type="KEGG" id="ela:UCREL1_5418"/>
<dbReference type="Proteomes" id="UP000012174">
    <property type="component" value="Unassembled WGS sequence"/>
</dbReference>
<evidence type="ECO:0000313" key="2">
    <source>
        <dbReference type="EMBL" id="EMR67585.1"/>
    </source>
</evidence>
<dbReference type="HOGENOM" id="CLU_1927583_0_0_1"/>
<gene>
    <name evidence="2" type="ORF">UCREL1_5418</name>
</gene>
<dbReference type="OrthoDB" id="4758461at2759"/>
<name>M7TLH8_EUTLA</name>
<feature type="signal peptide" evidence="1">
    <location>
        <begin position="1"/>
        <end position="20"/>
    </location>
</feature>
<evidence type="ECO:0000256" key="1">
    <source>
        <dbReference type="SAM" id="SignalP"/>
    </source>
</evidence>
<accession>M7TLH8</accession>
<keyword evidence="1" id="KW-0732">Signal</keyword>
<evidence type="ECO:0000313" key="3">
    <source>
        <dbReference type="Proteomes" id="UP000012174"/>
    </source>
</evidence>
<reference evidence="3" key="1">
    <citation type="journal article" date="2013" name="Genome Announc.">
        <title>Draft genome sequence of the grapevine dieback fungus Eutypa lata UCR-EL1.</title>
        <authorList>
            <person name="Blanco-Ulate B."/>
            <person name="Rolshausen P.E."/>
            <person name="Cantu D."/>
        </authorList>
    </citation>
    <scope>NUCLEOTIDE SEQUENCE [LARGE SCALE GENOMIC DNA]</scope>
    <source>
        <strain evidence="3">UCR-EL1</strain>
    </source>
</reference>
<proteinExistence type="predicted"/>
<dbReference type="AlphaFoldDB" id="M7TLH8"/>
<keyword evidence="3" id="KW-1185">Reference proteome</keyword>
<feature type="chain" id="PRO_5004085717" evidence="1">
    <location>
        <begin position="21"/>
        <end position="131"/>
    </location>
</feature>
<sequence>MQFSTVLTTLVSLAATGASAAAIKARQNGTDPVGAVGLYNNDNCELEAHEVFLLGDVGDCISFEQGYGSAYLSPTNSLGEHFLVEFSEKNCSGLVQVTPPSVCSGNPNVMAIWSVGAMPAPPLPPAPPATA</sequence>
<dbReference type="EMBL" id="KB706407">
    <property type="protein sequence ID" value="EMR67585.1"/>
    <property type="molecule type" value="Genomic_DNA"/>
</dbReference>
<protein>
    <submittedName>
        <fullName evidence="2">Uncharacterized protein</fullName>
    </submittedName>
</protein>